<reference evidence="2" key="1">
    <citation type="submission" date="2021-12" db="EMBL/GenBank/DDBJ databases">
        <authorList>
            <person name="King R."/>
        </authorList>
    </citation>
    <scope>NUCLEOTIDE SEQUENCE</scope>
</reference>
<feature type="transmembrane region" description="Helical" evidence="1">
    <location>
        <begin position="16"/>
        <end position="35"/>
    </location>
</feature>
<reference evidence="2" key="2">
    <citation type="submission" date="2022-10" db="EMBL/GenBank/DDBJ databases">
        <authorList>
            <consortium name="ENA_rothamsted_submissions"/>
            <consortium name="culmorum"/>
            <person name="King R."/>
        </authorList>
    </citation>
    <scope>NUCLEOTIDE SEQUENCE</scope>
</reference>
<sequence>MGSLYYLAESESRMNSLFVIPFMVKPFSTASLANISPNDGIGRVFKFSFCCCILLYPGLLFFGALSPELIDASDTDSSWVTHLVKLILCTCGKCLTNLLVFEPLQANGFWAL</sequence>
<dbReference type="AlphaFoldDB" id="A0A9N9RBL1"/>
<evidence type="ECO:0000256" key="1">
    <source>
        <dbReference type="SAM" id="Phobius"/>
    </source>
</evidence>
<evidence type="ECO:0000313" key="3">
    <source>
        <dbReference type="Proteomes" id="UP001153714"/>
    </source>
</evidence>
<keyword evidence="1" id="KW-0812">Transmembrane</keyword>
<accession>A0A9N9RBL1</accession>
<dbReference type="EMBL" id="OU893336">
    <property type="protein sequence ID" value="CAG9793257.1"/>
    <property type="molecule type" value="Genomic_DNA"/>
</dbReference>
<proteinExistence type="predicted"/>
<evidence type="ECO:0000313" key="2">
    <source>
        <dbReference type="EMBL" id="CAG9793257.1"/>
    </source>
</evidence>
<organism evidence="2 3">
    <name type="scientific">Diatraea saccharalis</name>
    <name type="common">sugarcane borer</name>
    <dbReference type="NCBI Taxonomy" id="40085"/>
    <lineage>
        <taxon>Eukaryota</taxon>
        <taxon>Metazoa</taxon>
        <taxon>Ecdysozoa</taxon>
        <taxon>Arthropoda</taxon>
        <taxon>Hexapoda</taxon>
        <taxon>Insecta</taxon>
        <taxon>Pterygota</taxon>
        <taxon>Neoptera</taxon>
        <taxon>Endopterygota</taxon>
        <taxon>Lepidoptera</taxon>
        <taxon>Glossata</taxon>
        <taxon>Ditrysia</taxon>
        <taxon>Pyraloidea</taxon>
        <taxon>Crambidae</taxon>
        <taxon>Crambinae</taxon>
        <taxon>Diatraea</taxon>
    </lineage>
</organism>
<keyword evidence="3" id="KW-1185">Reference proteome</keyword>
<feature type="transmembrane region" description="Helical" evidence="1">
    <location>
        <begin position="47"/>
        <end position="65"/>
    </location>
</feature>
<protein>
    <submittedName>
        <fullName evidence="2">Uncharacterized protein</fullName>
    </submittedName>
</protein>
<name>A0A9N9RBL1_9NEOP</name>
<keyword evidence="1" id="KW-0472">Membrane</keyword>
<gene>
    <name evidence="2" type="ORF">DIATSA_LOCUS10717</name>
</gene>
<dbReference type="OrthoDB" id="10428171at2759"/>
<keyword evidence="1" id="KW-1133">Transmembrane helix</keyword>
<dbReference type="Proteomes" id="UP001153714">
    <property type="component" value="Chromosome 5"/>
</dbReference>